<reference evidence="4" key="1">
    <citation type="journal article" date="2020" name="Stud. Mycol.">
        <title>101 Dothideomycetes genomes: a test case for predicting lifestyles and emergence of pathogens.</title>
        <authorList>
            <person name="Haridas S."/>
            <person name="Albert R."/>
            <person name="Binder M."/>
            <person name="Bloem J."/>
            <person name="Labutti K."/>
            <person name="Salamov A."/>
            <person name="Andreopoulos B."/>
            <person name="Baker S."/>
            <person name="Barry K."/>
            <person name="Bills G."/>
            <person name="Bluhm B."/>
            <person name="Cannon C."/>
            <person name="Castanera R."/>
            <person name="Culley D."/>
            <person name="Daum C."/>
            <person name="Ezra D."/>
            <person name="Gonzalez J."/>
            <person name="Henrissat B."/>
            <person name="Kuo A."/>
            <person name="Liang C."/>
            <person name="Lipzen A."/>
            <person name="Lutzoni F."/>
            <person name="Magnuson J."/>
            <person name="Mondo S."/>
            <person name="Nolan M."/>
            <person name="Ohm R."/>
            <person name="Pangilinan J."/>
            <person name="Park H.-J."/>
            <person name="Ramirez L."/>
            <person name="Alfaro M."/>
            <person name="Sun H."/>
            <person name="Tritt A."/>
            <person name="Yoshinaga Y."/>
            <person name="Zwiers L.-H."/>
            <person name="Turgeon B."/>
            <person name="Goodwin S."/>
            <person name="Spatafora J."/>
            <person name="Crous P."/>
            <person name="Grigoriev I."/>
        </authorList>
    </citation>
    <scope>NUCLEOTIDE SEQUENCE</scope>
    <source>
        <strain evidence="4">CBS 107.79</strain>
    </source>
</reference>
<evidence type="ECO:0000256" key="1">
    <source>
        <dbReference type="ARBA" id="ARBA00035112"/>
    </source>
</evidence>
<keyword evidence="3" id="KW-1133">Transmembrane helix</keyword>
<dbReference type="Pfam" id="PF11807">
    <property type="entry name" value="UstYa"/>
    <property type="match status" value="1"/>
</dbReference>
<feature type="region of interest" description="Disordered" evidence="2">
    <location>
        <begin position="1"/>
        <end position="21"/>
    </location>
</feature>
<evidence type="ECO:0000256" key="3">
    <source>
        <dbReference type="SAM" id="Phobius"/>
    </source>
</evidence>
<evidence type="ECO:0000313" key="4">
    <source>
        <dbReference type="EMBL" id="KAF1969962.1"/>
    </source>
</evidence>
<dbReference type="EMBL" id="ML976704">
    <property type="protein sequence ID" value="KAF1969962.1"/>
    <property type="molecule type" value="Genomic_DNA"/>
</dbReference>
<gene>
    <name evidence="4" type="ORF">BU23DRAFT_601157</name>
</gene>
<dbReference type="PANTHER" id="PTHR33365">
    <property type="entry name" value="YALI0B05434P"/>
    <property type="match status" value="1"/>
</dbReference>
<dbReference type="OrthoDB" id="3687641at2759"/>
<dbReference type="Proteomes" id="UP000800036">
    <property type="component" value="Unassembled WGS sequence"/>
</dbReference>
<name>A0A6A5V1Q1_9PLEO</name>
<protein>
    <recommendedName>
        <fullName evidence="6">Tat pathway signal sequence</fullName>
    </recommendedName>
</protein>
<dbReference type="InterPro" id="IPR021765">
    <property type="entry name" value="UstYa-like"/>
</dbReference>
<proteinExistence type="inferred from homology"/>
<feature type="compositionally biased region" description="Polar residues" evidence="2">
    <location>
        <begin position="1"/>
        <end position="10"/>
    </location>
</feature>
<organism evidence="4 5">
    <name type="scientific">Bimuria novae-zelandiae CBS 107.79</name>
    <dbReference type="NCBI Taxonomy" id="1447943"/>
    <lineage>
        <taxon>Eukaryota</taxon>
        <taxon>Fungi</taxon>
        <taxon>Dikarya</taxon>
        <taxon>Ascomycota</taxon>
        <taxon>Pezizomycotina</taxon>
        <taxon>Dothideomycetes</taxon>
        <taxon>Pleosporomycetidae</taxon>
        <taxon>Pleosporales</taxon>
        <taxon>Massarineae</taxon>
        <taxon>Didymosphaeriaceae</taxon>
        <taxon>Bimuria</taxon>
    </lineage>
</organism>
<accession>A0A6A5V1Q1</accession>
<comment type="similarity">
    <text evidence="1">Belongs to the ustYa family.</text>
</comment>
<evidence type="ECO:0008006" key="6">
    <source>
        <dbReference type="Google" id="ProtNLM"/>
    </source>
</evidence>
<dbReference type="AlphaFoldDB" id="A0A6A5V1Q1"/>
<keyword evidence="3" id="KW-0812">Transmembrane</keyword>
<dbReference type="GO" id="GO:0043386">
    <property type="term" value="P:mycotoxin biosynthetic process"/>
    <property type="evidence" value="ECO:0007669"/>
    <property type="project" value="InterPro"/>
</dbReference>
<evidence type="ECO:0000256" key="2">
    <source>
        <dbReference type="SAM" id="MobiDB-lite"/>
    </source>
</evidence>
<keyword evidence="5" id="KW-1185">Reference proteome</keyword>
<evidence type="ECO:0000313" key="5">
    <source>
        <dbReference type="Proteomes" id="UP000800036"/>
    </source>
</evidence>
<sequence length="255" mass="29535">MGGTHYTQLRSSEENEDGVSQSSVFVEKRNAQYRKRHLVLYTLLVISNLVFFSLWLTSGDKPAFNPASCVRPHLISSPATEALRYEKKRLWRDIDGPNPFTGQPRAELDKAWHDLLEPMTIKVSADELSQFSEGDSSIALKDGSGYIAEMAVYHELHCNKRIRRALSFDYYYPNMTEEDRVTEDLHIDHCLEYWREAAMCRGDVTLGTFYWRESDGFPTSRVYTDNECVDWTALDTWARRRMVDMTDRDQLVPAV</sequence>
<feature type="transmembrane region" description="Helical" evidence="3">
    <location>
        <begin position="38"/>
        <end position="56"/>
    </location>
</feature>
<keyword evidence="3" id="KW-0472">Membrane</keyword>
<dbReference type="PANTHER" id="PTHR33365:SF7">
    <property type="entry name" value="TAT PATHWAY SIGNAL SEQUENCE"/>
    <property type="match status" value="1"/>
</dbReference>